<gene>
    <name evidence="1 3" type="ORF">P152DRAFT_66343</name>
</gene>
<dbReference type="AlphaFoldDB" id="A0A6G1FZX7"/>
<name>A0A6G1FZX7_9PEZI</name>
<reference evidence="1 3" key="1">
    <citation type="submission" date="2020-01" db="EMBL/GenBank/DDBJ databases">
        <authorList>
            <consortium name="DOE Joint Genome Institute"/>
            <person name="Haridas S."/>
            <person name="Albert R."/>
            <person name="Binder M."/>
            <person name="Bloem J."/>
            <person name="Labutti K."/>
            <person name="Salamov A."/>
            <person name="Andreopoulos B."/>
            <person name="Baker S.E."/>
            <person name="Barry K."/>
            <person name="Bills G."/>
            <person name="Bluhm B.H."/>
            <person name="Cannon C."/>
            <person name="Castanera R."/>
            <person name="Culley D.E."/>
            <person name="Daum C."/>
            <person name="Ezra D."/>
            <person name="Gonzalez J.B."/>
            <person name="Henrissat B."/>
            <person name="Kuo A."/>
            <person name="Liang C."/>
            <person name="Lipzen A."/>
            <person name="Lutzoni F."/>
            <person name="Magnuson J."/>
            <person name="Mondo S."/>
            <person name="Nolan M."/>
            <person name="Ohm R."/>
            <person name="Pangilinan J."/>
            <person name="Park H.-J."/>
            <person name="Ramirez L."/>
            <person name="Alfaro M."/>
            <person name="Sun H."/>
            <person name="Tritt A."/>
            <person name="Yoshinaga Y."/>
            <person name="Zwiers L.-H."/>
            <person name="Turgeon B.G."/>
            <person name="Goodwin S.B."/>
            <person name="Spatafora J.W."/>
            <person name="Crous P.W."/>
            <person name="Grigoriev I.V."/>
        </authorList>
    </citation>
    <scope>NUCLEOTIDE SEQUENCE</scope>
    <source>
        <strain evidence="1 3">CBS 781.70</strain>
    </source>
</reference>
<organism evidence="1">
    <name type="scientific">Eremomyces bilateralis CBS 781.70</name>
    <dbReference type="NCBI Taxonomy" id="1392243"/>
    <lineage>
        <taxon>Eukaryota</taxon>
        <taxon>Fungi</taxon>
        <taxon>Dikarya</taxon>
        <taxon>Ascomycota</taxon>
        <taxon>Pezizomycotina</taxon>
        <taxon>Dothideomycetes</taxon>
        <taxon>Dothideomycetes incertae sedis</taxon>
        <taxon>Eremomycetales</taxon>
        <taxon>Eremomycetaceae</taxon>
        <taxon>Eremomyces</taxon>
    </lineage>
</organism>
<evidence type="ECO:0000313" key="1">
    <source>
        <dbReference type="EMBL" id="KAF1811231.1"/>
    </source>
</evidence>
<sequence length="114" mass="13110">MEEWWLRDPASTTPLWFLPVCASSLQIFASHTRETFHVNISCLPRSPIRLSVIHPSPCPKFFQPFQSIRCKLETLDARHPSPTFFLSVCPLHRCRVCSSSSPLTQSFLWAIQQP</sequence>
<reference evidence="3" key="3">
    <citation type="submission" date="2025-04" db="UniProtKB">
        <authorList>
            <consortium name="RefSeq"/>
        </authorList>
    </citation>
    <scope>IDENTIFICATION</scope>
    <source>
        <strain evidence="3">CBS 781.70</strain>
    </source>
</reference>
<dbReference type="Proteomes" id="UP000504638">
    <property type="component" value="Unplaced"/>
</dbReference>
<evidence type="ECO:0000313" key="2">
    <source>
        <dbReference type="Proteomes" id="UP000504638"/>
    </source>
</evidence>
<proteinExistence type="predicted"/>
<keyword evidence="2" id="KW-1185">Reference proteome</keyword>
<protein>
    <submittedName>
        <fullName evidence="1 3">Uncharacterized protein</fullName>
    </submittedName>
</protein>
<dbReference type="EMBL" id="ML975162">
    <property type="protein sequence ID" value="KAF1811231.1"/>
    <property type="molecule type" value="Genomic_DNA"/>
</dbReference>
<dbReference type="GeneID" id="54423720"/>
<reference evidence="3" key="2">
    <citation type="submission" date="2020-04" db="EMBL/GenBank/DDBJ databases">
        <authorList>
            <consortium name="NCBI Genome Project"/>
        </authorList>
    </citation>
    <scope>NUCLEOTIDE SEQUENCE</scope>
    <source>
        <strain evidence="3">CBS 781.70</strain>
    </source>
</reference>
<accession>A0A6G1FZX7</accession>
<evidence type="ECO:0000313" key="3">
    <source>
        <dbReference type="RefSeq" id="XP_033532862.1"/>
    </source>
</evidence>
<dbReference type="RefSeq" id="XP_033532862.1">
    <property type="nucleotide sequence ID" value="XM_033683150.1"/>
</dbReference>